<gene>
    <name evidence="2" type="ORF">NDU88_004965</name>
</gene>
<protein>
    <submittedName>
        <fullName evidence="2">Uncharacterized protein</fullName>
    </submittedName>
</protein>
<reference evidence="2" key="1">
    <citation type="journal article" date="2022" name="bioRxiv">
        <title>Sequencing and chromosome-scale assembly of the giantPleurodeles waltlgenome.</title>
        <authorList>
            <person name="Brown T."/>
            <person name="Elewa A."/>
            <person name="Iarovenko S."/>
            <person name="Subramanian E."/>
            <person name="Araus A.J."/>
            <person name="Petzold A."/>
            <person name="Susuki M."/>
            <person name="Suzuki K.-i.T."/>
            <person name="Hayashi T."/>
            <person name="Toyoda A."/>
            <person name="Oliveira C."/>
            <person name="Osipova E."/>
            <person name="Leigh N.D."/>
            <person name="Simon A."/>
            <person name="Yun M.H."/>
        </authorList>
    </citation>
    <scope>NUCLEOTIDE SEQUENCE</scope>
    <source>
        <strain evidence="2">20211129_DDA</strain>
        <tissue evidence="2">Liver</tissue>
    </source>
</reference>
<evidence type="ECO:0000313" key="2">
    <source>
        <dbReference type="EMBL" id="KAJ1116759.1"/>
    </source>
</evidence>
<sequence length="75" mass="8034">MIQRRWRQGEAEHVAQDGLGLTIVELGAAARDKKCKGDTVNPGGRSPRDDRSSVGAMNGDTKVKETAWPSADGAR</sequence>
<proteinExistence type="predicted"/>
<dbReference type="EMBL" id="JANPWB010000012">
    <property type="protein sequence ID" value="KAJ1116759.1"/>
    <property type="molecule type" value="Genomic_DNA"/>
</dbReference>
<dbReference type="AlphaFoldDB" id="A0AAV7NMI7"/>
<comment type="caution">
    <text evidence="2">The sequence shown here is derived from an EMBL/GenBank/DDBJ whole genome shotgun (WGS) entry which is preliminary data.</text>
</comment>
<keyword evidence="3" id="KW-1185">Reference proteome</keyword>
<feature type="region of interest" description="Disordered" evidence="1">
    <location>
        <begin position="33"/>
        <end position="75"/>
    </location>
</feature>
<name>A0AAV7NMI7_PLEWA</name>
<dbReference type="Proteomes" id="UP001066276">
    <property type="component" value="Chromosome 8"/>
</dbReference>
<evidence type="ECO:0000313" key="3">
    <source>
        <dbReference type="Proteomes" id="UP001066276"/>
    </source>
</evidence>
<organism evidence="2 3">
    <name type="scientific">Pleurodeles waltl</name>
    <name type="common">Iberian ribbed newt</name>
    <dbReference type="NCBI Taxonomy" id="8319"/>
    <lineage>
        <taxon>Eukaryota</taxon>
        <taxon>Metazoa</taxon>
        <taxon>Chordata</taxon>
        <taxon>Craniata</taxon>
        <taxon>Vertebrata</taxon>
        <taxon>Euteleostomi</taxon>
        <taxon>Amphibia</taxon>
        <taxon>Batrachia</taxon>
        <taxon>Caudata</taxon>
        <taxon>Salamandroidea</taxon>
        <taxon>Salamandridae</taxon>
        <taxon>Pleurodelinae</taxon>
        <taxon>Pleurodeles</taxon>
    </lineage>
</organism>
<evidence type="ECO:0000256" key="1">
    <source>
        <dbReference type="SAM" id="MobiDB-lite"/>
    </source>
</evidence>
<accession>A0AAV7NMI7</accession>